<comment type="caution">
    <text evidence="2">The sequence shown here is derived from an EMBL/GenBank/DDBJ whole genome shotgun (WGS) entry which is preliminary data.</text>
</comment>
<dbReference type="RefSeq" id="WP_326278713.1">
    <property type="nucleotide sequence ID" value="NZ_JAYKYV010000007.1"/>
</dbReference>
<dbReference type="InterPro" id="IPR029052">
    <property type="entry name" value="Metallo-depent_PP-like"/>
</dbReference>
<dbReference type="PANTHER" id="PTHR37844:SF1">
    <property type="entry name" value="CALCINEURIN-LIKE PHOSPHOESTERASE DOMAIN-CONTAINING PROTEIN"/>
    <property type="match status" value="1"/>
</dbReference>
<dbReference type="InterPro" id="IPR004843">
    <property type="entry name" value="Calcineurin-like_PHP"/>
</dbReference>
<evidence type="ECO:0000313" key="3">
    <source>
        <dbReference type="Proteomes" id="UP001355298"/>
    </source>
</evidence>
<dbReference type="EMBL" id="JAYMGW010000007">
    <property type="protein sequence ID" value="MEC4265680.1"/>
    <property type="molecule type" value="Genomic_DNA"/>
</dbReference>
<evidence type="ECO:0000313" key="2">
    <source>
        <dbReference type="EMBL" id="MEC4265680.1"/>
    </source>
</evidence>
<feature type="domain" description="Calcineurin-like phosphoesterase" evidence="1">
    <location>
        <begin position="7"/>
        <end position="216"/>
    </location>
</feature>
<sequence length="252" mass="29510">MATIQYISDLHLEFPENKYFIQDNPIQPQTDTLVMAGDIVLFSTLGKFDWFFDDLSRKFQQVYWIPGNHEYYGSDIRHRTGSFKERIRDNIFLVNNQTIEVQEVELIFTTLWTQLSDKNQGHITGMLSDFRAIHNNGELLSPSDYNALHQESLFFLEQNLNKSSKKKVVVTHHVPTFYQYPKKYQGDPLNEAFAVELDDLMKRCCPNYWIYGHHHSNIAPFQMGDTTLVTNQLGYVRMGEHLQFSFDAIIEL</sequence>
<protein>
    <submittedName>
        <fullName evidence="2">Metallophosphoesterase</fullName>
    </submittedName>
</protein>
<evidence type="ECO:0000259" key="1">
    <source>
        <dbReference type="Pfam" id="PF00149"/>
    </source>
</evidence>
<dbReference type="Pfam" id="PF00149">
    <property type="entry name" value="Metallophos"/>
    <property type="match status" value="1"/>
</dbReference>
<keyword evidence="3" id="KW-1185">Reference proteome</keyword>
<dbReference type="Proteomes" id="UP001355298">
    <property type="component" value="Unassembled WGS sequence"/>
</dbReference>
<accession>A0ABU6IRC9</accession>
<reference evidence="2 3" key="1">
    <citation type="submission" date="2024-01" db="EMBL/GenBank/DDBJ databases">
        <title>The strains designed SYSU M86414 and SYSU M84420 isolated from the marine sediment in San Sha City (Hainan Province, China).</title>
        <authorList>
            <person name="Guo D."/>
        </authorList>
    </citation>
    <scope>NUCLEOTIDE SEQUENCE [LARGE SCALE GENOMIC DNA]</scope>
    <source>
        <strain evidence="2 3">SYSU M84420</strain>
    </source>
</reference>
<dbReference type="PANTHER" id="PTHR37844">
    <property type="entry name" value="SER/THR PROTEIN PHOSPHATASE SUPERFAMILY (AFU_ORTHOLOGUE AFUA_1G14840)"/>
    <property type="match status" value="1"/>
</dbReference>
<proteinExistence type="predicted"/>
<gene>
    <name evidence="2" type="ORF">VOP03_09995</name>
</gene>
<dbReference type="Gene3D" id="3.60.21.10">
    <property type="match status" value="1"/>
</dbReference>
<dbReference type="SUPFAM" id="SSF56300">
    <property type="entry name" value="Metallo-dependent phosphatases"/>
    <property type="match status" value="1"/>
</dbReference>
<name>A0ABU6IRC9_9FLAO</name>
<organism evidence="2 3">
    <name type="scientific">Flagellimonas halotolerans</name>
    <dbReference type="NCBI Taxonomy" id="3112164"/>
    <lineage>
        <taxon>Bacteria</taxon>
        <taxon>Pseudomonadati</taxon>
        <taxon>Bacteroidota</taxon>
        <taxon>Flavobacteriia</taxon>
        <taxon>Flavobacteriales</taxon>
        <taxon>Flavobacteriaceae</taxon>
        <taxon>Flagellimonas</taxon>
    </lineage>
</organism>